<dbReference type="EMBL" id="CP045644">
    <property type="protein sequence ID" value="QFZ81922.1"/>
    <property type="molecule type" value="Genomic_DNA"/>
</dbReference>
<accession>A0A5Q0M0B1</accession>
<evidence type="ECO:0000313" key="6">
    <source>
        <dbReference type="Proteomes" id="UP000326780"/>
    </source>
</evidence>
<sequence length="525" mass="58897">MIADDDIDTLDPQQLREALRAARAQVTLKSELVARHERAVAFKQTVIDKLTHEMAVLKRLKFAATSERFSPEQKSLLEEAIDEDLEALAREVERVVPAAKDSNEKRQPKRHALPAHFPRREVCHEPETTTCSCGCALKRIGEDVAEKLDYTPGTFTVERHVRGKWACTKCQTLVQAPVPAHVVDKGIATAGLMAHVTVAKYIDHQPLYRQESILGRAGFAVPRSTQAEWIGAIGVQLAPLVQAMREDLLGRRVLHADETPVAMLTPGLGKTHRAYLWSYCTTVWDDIDAVVFDFAESRAGRHARRFLGIEEDGSGGWRGTLICDDYSGYKQAMAAGVTEAGCMAHARRKFHELWANHSSTLAEQALKLIATLYDIEREIKELSPDERLHIRRLRARPAADLLHAWLMAHRQKLPDGSATAKAMDYSLKRWAALTRYVDDGELSIDNNRVENLIRPIALGRKNWLFAGSLRAGQRAAAIMSLLHTARLNGHDPYQYLKDVLERLPTQPDSRIRELLPYSWTPDSAA</sequence>
<reference evidence="5 6" key="1">
    <citation type="submission" date="2019-10" db="EMBL/GenBank/DDBJ databases">
        <title>Complete genome sequence of Variovorax paradoxus 5C-2.</title>
        <authorList>
            <person name="Gogoleva N.E."/>
            <person name="Balkin A.S."/>
        </authorList>
    </citation>
    <scope>NUCLEOTIDE SEQUENCE [LARGE SCALE GENOMIC DNA]</scope>
    <source>
        <strain evidence="5 6">5C-2</strain>
    </source>
</reference>
<dbReference type="Pfam" id="PF13817">
    <property type="entry name" value="DDE_Tnp_IS66_C"/>
    <property type="match status" value="1"/>
</dbReference>
<feature type="domain" description="Transposase IS66 central" evidence="1">
    <location>
        <begin position="185"/>
        <end position="473"/>
    </location>
</feature>
<dbReference type="PANTHER" id="PTHR33678:SF1">
    <property type="entry name" value="BLL1576 PROTEIN"/>
    <property type="match status" value="1"/>
</dbReference>
<feature type="domain" description="Transposase TnpC homeodomain" evidence="3">
    <location>
        <begin position="50"/>
        <end position="122"/>
    </location>
</feature>
<dbReference type="Pfam" id="PF13005">
    <property type="entry name" value="zf-IS66"/>
    <property type="match status" value="1"/>
</dbReference>
<dbReference type="InterPro" id="IPR024463">
    <property type="entry name" value="Transposase_TnpC_homeodom"/>
</dbReference>
<feature type="domain" description="Transposase IS66 C-terminal" evidence="4">
    <location>
        <begin position="480"/>
        <end position="517"/>
    </location>
</feature>
<evidence type="ECO:0000259" key="3">
    <source>
        <dbReference type="Pfam" id="PF13007"/>
    </source>
</evidence>
<dbReference type="NCBIfam" id="NF033517">
    <property type="entry name" value="transpos_IS66"/>
    <property type="match status" value="1"/>
</dbReference>
<dbReference type="Pfam" id="PF03050">
    <property type="entry name" value="DDE_Tnp_IS66"/>
    <property type="match status" value="1"/>
</dbReference>
<feature type="domain" description="Transposase IS66 zinc-finger binding" evidence="2">
    <location>
        <begin position="129"/>
        <end position="170"/>
    </location>
</feature>
<dbReference type="InterPro" id="IPR039552">
    <property type="entry name" value="IS66_C"/>
</dbReference>
<gene>
    <name evidence="5" type="ORF">GFK26_03675</name>
</gene>
<protein>
    <submittedName>
        <fullName evidence="5">IS66 family transposase</fullName>
    </submittedName>
</protein>
<organism evidence="5 6">
    <name type="scientific">Variovorax paradoxus</name>
    <dbReference type="NCBI Taxonomy" id="34073"/>
    <lineage>
        <taxon>Bacteria</taxon>
        <taxon>Pseudomonadati</taxon>
        <taxon>Pseudomonadota</taxon>
        <taxon>Betaproteobacteria</taxon>
        <taxon>Burkholderiales</taxon>
        <taxon>Comamonadaceae</taxon>
        <taxon>Variovorax</taxon>
    </lineage>
</organism>
<dbReference type="PANTHER" id="PTHR33678">
    <property type="entry name" value="BLL1576 PROTEIN"/>
    <property type="match status" value="1"/>
</dbReference>
<dbReference type="AlphaFoldDB" id="A0A5Q0M0B1"/>
<evidence type="ECO:0000259" key="4">
    <source>
        <dbReference type="Pfam" id="PF13817"/>
    </source>
</evidence>
<evidence type="ECO:0000313" key="5">
    <source>
        <dbReference type="EMBL" id="QFZ81922.1"/>
    </source>
</evidence>
<evidence type="ECO:0000259" key="2">
    <source>
        <dbReference type="Pfam" id="PF13005"/>
    </source>
</evidence>
<dbReference type="InterPro" id="IPR052344">
    <property type="entry name" value="Transposase-related"/>
</dbReference>
<proteinExistence type="predicted"/>
<dbReference type="Pfam" id="PF13007">
    <property type="entry name" value="LZ_Tnp_IS66"/>
    <property type="match status" value="1"/>
</dbReference>
<evidence type="ECO:0000259" key="1">
    <source>
        <dbReference type="Pfam" id="PF03050"/>
    </source>
</evidence>
<dbReference type="RefSeq" id="WP_153280847.1">
    <property type="nucleotide sequence ID" value="NZ_CP045644.1"/>
</dbReference>
<dbReference type="Proteomes" id="UP000326780">
    <property type="component" value="Chromosome"/>
</dbReference>
<name>A0A5Q0M0B1_VARPD</name>
<dbReference type="InterPro" id="IPR004291">
    <property type="entry name" value="Transposase_IS66_central"/>
</dbReference>
<dbReference type="InterPro" id="IPR024474">
    <property type="entry name" value="Znf_dom_IS66"/>
</dbReference>